<dbReference type="InParanoid" id="A0A1Q3BE32"/>
<dbReference type="InterPro" id="IPR025312">
    <property type="entry name" value="DUF4216"/>
</dbReference>
<dbReference type="PANTHER" id="PTHR48258">
    <property type="entry name" value="DUF4218 DOMAIN-CONTAINING PROTEIN-RELATED"/>
    <property type="match status" value="1"/>
</dbReference>
<evidence type="ECO:0000313" key="2">
    <source>
        <dbReference type="EMBL" id="GAV66286.1"/>
    </source>
</evidence>
<dbReference type="AlphaFoldDB" id="A0A1Q3BE32"/>
<proteinExistence type="predicted"/>
<gene>
    <name evidence="2" type="ORF">CFOL_v3_09796</name>
</gene>
<dbReference type="PANTHER" id="PTHR48258:SF15">
    <property type="entry name" value="OS02G0543900 PROTEIN"/>
    <property type="match status" value="1"/>
</dbReference>
<comment type="caution">
    <text evidence="2">The sequence shown here is derived from an EMBL/GenBank/DDBJ whole genome shotgun (WGS) entry which is preliminary data.</text>
</comment>
<sequence length="164" mass="19242">MTTQNSGIATTYKTSSYASVRNKNLVLGDVTYYGALNDMIELNYYDKCKVVNHQTGCKKDEFGFTHVNFSRLIHTRKHLKDDPFVLASQVEKVYYVRDWKDEDWHVVIRFKLRVFYDMGHQSFMEDLEVHRENNADSEQVLEDMFEADINGLSLVRNDVIRTTI</sequence>
<dbReference type="Proteomes" id="UP000187406">
    <property type="component" value="Unassembled WGS sequence"/>
</dbReference>
<dbReference type="Pfam" id="PF13952">
    <property type="entry name" value="DUF4216"/>
    <property type="match status" value="1"/>
</dbReference>
<dbReference type="EMBL" id="BDDD01000468">
    <property type="protein sequence ID" value="GAV66286.1"/>
    <property type="molecule type" value="Genomic_DNA"/>
</dbReference>
<evidence type="ECO:0000259" key="1">
    <source>
        <dbReference type="Pfam" id="PF13952"/>
    </source>
</evidence>
<protein>
    <submittedName>
        <fullName evidence="2">DUF4216 domain-containing protein</fullName>
    </submittedName>
</protein>
<evidence type="ECO:0000313" key="3">
    <source>
        <dbReference type="Proteomes" id="UP000187406"/>
    </source>
</evidence>
<dbReference type="OrthoDB" id="1108161at2759"/>
<reference evidence="3" key="1">
    <citation type="submission" date="2016-04" db="EMBL/GenBank/DDBJ databases">
        <title>Cephalotus genome sequencing.</title>
        <authorList>
            <person name="Fukushima K."/>
            <person name="Hasebe M."/>
            <person name="Fang X."/>
        </authorList>
    </citation>
    <scope>NUCLEOTIDE SEQUENCE [LARGE SCALE GENOMIC DNA]</scope>
    <source>
        <strain evidence="3">cv. St1</strain>
    </source>
</reference>
<accession>A0A1Q3BE32</accession>
<organism evidence="2 3">
    <name type="scientific">Cephalotus follicularis</name>
    <name type="common">Albany pitcher plant</name>
    <dbReference type="NCBI Taxonomy" id="3775"/>
    <lineage>
        <taxon>Eukaryota</taxon>
        <taxon>Viridiplantae</taxon>
        <taxon>Streptophyta</taxon>
        <taxon>Embryophyta</taxon>
        <taxon>Tracheophyta</taxon>
        <taxon>Spermatophyta</taxon>
        <taxon>Magnoliopsida</taxon>
        <taxon>eudicotyledons</taxon>
        <taxon>Gunneridae</taxon>
        <taxon>Pentapetalae</taxon>
        <taxon>rosids</taxon>
        <taxon>fabids</taxon>
        <taxon>Oxalidales</taxon>
        <taxon>Cephalotaceae</taxon>
        <taxon>Cephalotus</taxon>
    </lineage>
</organism>
<keyword evidence="3" id="KW-1185">Reference proteome</keyword>
<feature type="domain" description="DUF4216" evidence="1">
    <location>
        <begin position="47"/>
        <end position="107"/>
    </location>
</feature>
<name>A0A1Q3BE32_CEPFO</name>